<organism evidence="1 2">
    <name type="scientific">Puccinia striiformis f. sp. tritici PST-78</name>
    <dbReference type="NCBI Taxonomy" id="1165861"/>
    <lineage>
        <taxon>Eukaryota</taxon>
        <taxon>Fungi</taxon>
        <taxon>Dikarya</taxon>
        <taxon>Basidiomycota</taxon>
        <taxon>Pucciniomycotina</taxon>
        <taxon>Pucciniomycetes</taxon>
        <taxon>Pucciniales</taxon>
        <taxon>Pucciniaceae</taxon>
        <taxon>Puccinia</taxon>
    </lineage>
</organism>
<dbReference type="Proteomes" id="UP000054564">
    <property type="component" value="Unassembled WGS sequence"/>
</dbReference>
<proteinExistence type="predicted"/>
<reference evidence="2" key="1">
    <citation type="submission" date="2014-03" db="EMBL/GenBank/DDBJ databases">
        <title>The Genome Sequence of Puccinia striiformis f. sp. tritici PST-78.</title>
        <authorList>
            <consortium name="The Broad Institute Genome Sequencing Platform"/>
            <person name="Cuomo C."/>
            <person name="Hulbert S."/>
            <person name="Chen X."/>
            <person name="Walker B."/>
            <person name="Young S.K."/>
            <person name="Zeng Q."/>
            <person name="Gargeya S."/>
            <person name="Fitzgerald M."/>
            <person name="Haas B."/>
            <person name="Abouelleil A."/>
            <person name="Alvarado L."/>
            <person name="Arachchi H.M."/>
            <person name="Berlin A.M."/>
            <person name="Chapman S.B."/>
            <person name="Goldberg J."/>
            <person name="Griggs A."/>
            <person name="Gujja S."/>
            <person name="Hansen M."/>
            <person name="Howarth C."/>
            <person name="Imamovic A."/>
            <person name="Larimer J."/>
            <person name="McCowan C."/>
            <person name="Montmayeur A."/>
            <person name="Murphy C."/>
            <person name="Neiman D."/>
            <person name="Pearson M."/>
            <person name="Priest M."/>
            <person name="Roberts A."/>
            <person name="Saif S."/>
            <person name="Shea T."/>
            <person name="Sisk P."/>
            <person name="Sykes S."/>
            <person name="Wortman J."/>
            <person name="Nusbaum C."/>
            <person name="Birren B."/>
        </authorList>
    </citation>
    <scope>NUCLEOTIDE SEQUENCE [LARGE SCALE GENOMIC DNA]</scope>
    <source>
        <strain evidence="2">race PST-78</strain>
    </source>
</reference>
<sequence>MPHWPTKVSCEMVVEEWEAVLRKNGLLPDFADVLIGLVHSFHQGIPQHTVGERSTYYTPNNHSSALQAKSKIKESLRNEIATGRMFGPFWRRQVNQKFSFFQTSPLGAVISGDGSLRPIEDLLYPHRRGGIPSVNPFINSEDFTPTWDNFNVVARFIREVKEPVLLAVFNWENGLLPNPDRAEPMTLLNGQRFQRQHHFGYQDCVRRSCRLWVDNNLFVKSYLSELEMEQVVRRSNELGVKTSTKKFSPFAKEQKYVGFIWNGTNKTVRLHKEKLATRIKQIEEFLVIDAEFKYNEAEILAGRLNHVLYMVPQLRCYLTSLYHWMNEWADQSATRSPSPDVLGDLTLWRNTLQRFKPMRLIANPDPTNVGWVGNTLAG</sequence>
<protein>
    <submittedName>
        <fullName evidence="1">Uncharacterized protein</fullName>
    </submittedName>
</protein>
<comment type="caution">
    <text evidence="1">The sequence shown here is derived from an EMBL/GenBank/DDBJ whole genome shotgun (WGS) entry which is preliminary data.</text>
</comment>
<accession>A0A0L0VIT3</accession>
<dbReference type="PANTHER" id="PTHR33050">
    <property type="entry name" value="REVERSE TRANSCRIPTASE DOMAIN-CONTAINING PROTEIN"/>
    <property type="match status" value="1"/>
</dbReference>
<dbReference type="EMBL" id="AJIL01000048">
    <property type="protein sequence ID" value="KNE99173.1"/>
    <property type="molecule type" value="Genomic_DNA"/>
</dbReference>
<dbReference type="AlphaFoldDB" id="A0A0L0VIT3"/>
<dbReference type="InterPro" id="IPR052055">
    <property type="entry name" value="Hepadnavirus_pol/RT"/>
</dbReference>
<keyword evidence="2" id="KW-1185">Reference proteome</keyword>
<name>A0A0L0VIT3_9BASI</name>
<evidence type="ECO:0000313" key="2">
    <source>
        <dbReference type="Proteomes" id="UP000054564"/>
    </source>
</evidence>
<gene>
    <name evidence="1" type="ORF">PSTG_07484</name>
</gene>
<dbReference type="PANTHER" id="PTHR33050:SF7">
    <property type="entry name" value="RIBONUCLEASE H"/>
    <property type="match status" value="1"/>
</dbReference>
<evidence type="ECO:0000313" key="1">
    <source>
        <dbReference type="EMBL" id="KNE99173.1"/>
    </source>
</evidence>